<keyword evidence="5 12" id="KW-0489">Methyltransferase</keyword>
<dbReference type="Gene3D" id="3.20.20.70">
    <property type="entry name" value="Aldolase class I"/>
    <property type="match status" value="1"/>
</dbReference>
<keyword evidence="15" id="KW-1185">Reference proteome</keyword>
<dbReference type="PATRIC" id="fig|1276257.3.peg.672"/>
<accession>W6AK10</accession>
<evidence type="ECO:0000259" key="13">
    <source>
        <dbReference type="PROSITE" id="PS51918"/>
    </source>
</evidence>
<feature type="binding site" evidence="12">
    <location>
        <position position="114"/>
    </location>
    <ligand>
        <name>[4Fe-4S] cluster</name>
        <dbReference type="ChEBI" id="CHEBI:49883"/>
        <note>4Fe-4S-S-AdoMet</note>
    </ligand>
</feature>
<dbReference type="EMBL" id="CP006934">
    <property type="protein sequence ID" value="AHI54064.1"/>
    <property type="molecule type" value="Genomic_DNA"/>
</dbReference>
<dbReference type="GO" id="GO:0070040">
    <property type="term" value="F:rRNA (adenine(2503)-C2-)-methyltransferase activity"/>
    <property type="evidence" value="ECO:0007669"/>
    <property type="project" value="UniProtKB-UniRule"/>
</dbReference>
<evidence type="ECO:0000256" key="2">
    <source>
        <dbReference type="ARBA" id="ARBA00022485"/>
    </source>
</evidence>
<evidence type="ECO:0000313" key="14">
    <source>
        <dbReference type="EMBL" id="AHI54064.1"/>
    </source>
</evidence>
<protein>
    <recommendedName>
        <fullName evidence="12">Probable dual-specificity RNA methyltransferase RlmN</fullName>
        <ecNumber evidence="12">2.1.1.192</ecNumber>
    </recommendedName>
    <alternativeName>
        <fullName evidence="12">23S rRNA (adenine(2503)-C(2))-methyltransferase</fullName>
    </alternativeName>
    <alternativeName>
        <fullName evidence="12">23S rRNA m2A2503 methyltransferase</fullName>
    </alternativeName>
    <alternativeName>
        <fullName evidence="12">Ribosomal RNA large subunit methyltransferase N</fullName>
    </alternativeName>
    <alternativeName>
        <fullName evidence="12">tRNA (adenine(37)-C(2))-methyltransferase</fullName>
    </alternativeName>
    <alternativeName>
        <fullName evidence="12">tRNA m2A37 methyltransferase</fullName>
    </alternativeName>
</protein>
<evidence type="ECO:0000256" key="11">
    <source>
        <dbReference type="ARBA" id="ARBA00023014"/>
    </source>
</evidence>
<dbReference type="Pfam" id="PF21016">
    <property type="entry name" value="RlmN_N"/>
    <property type="match status" value="1"/>
</dbReference>
<dbReference type="OrthoDB" id="9793973at2"/>
<dbReference type="PIRSF" id="PIRSF006004">
    <property type="entry name" value="CHP00048"/>
    <property type="match status" value="1"/>
</dbReference>
<feature type="binding site" evidence="12">
    <location>
        <position position="200"/>
    </location>
    <ligand>
        <name>S-adenosyl-L-methionine</name>
        <dbReference type="ChEBI" id="CHEBI:59789"/>
    </ligand>
</feature>
<reference evidence="14 15" key="1">
    <citation type="journal article" date="2014" name="Genome Biol. Evol.">
        <title>Molecular evolution of the substrate utilization strategies and putative virulence factors in mosquito-associated Spiroplasma species.</title>
        <authorList>
            <person name="Chang T.H."/>
            <person name="Lo W.S."/>
            <person name="Ku C."/>
            <person name="Chen L.L."/>
            <person name="Kuo C.H."/>
        </authorList>
    </citation>
    <scope>NUCLEOTIDE SEQUENCE [LARGE SCALE GENOMIC DNA]</scope>
    <source>
        <strain evidence="14">Ar-1343</strain>
    </source>
</reference>
<dbReference type="InterPro" id="IPR048641">
    <property type="entry name" value="RlmN_N"/>
</dbReference>
<dbReference type="HOGENOM" id="CLU_029101_0_1_14"/>
<evidence type="ECO:0000256" key="3">
    <source>
        <dbReference type="ARBA" id="ARBA00022490"/>
    </source>
</evidence>
<comment type="miscellaneous">
    <text evidence="12">Reaction proceeds by a ping-pong mechanism involving intermediate methylation of a conserved cysteine residue.</text>
</comment>
<feature type="binding site" evidence="12">
    <location>
        <position position="117"/>
    </location>
    <ligand>
        <name>[4Fe-4S] cluster</name>
        <dbReference type="ChEBI" id="CHEBI:49883"/>
        <note>4Fe-4S-S-AdoMet</note>
    </ligand>
</feature>
<dbReference type="AlphaFoldDB" id="W6AK10"/>
<keyword evidence="12" id="KW-1015">Disulfide bond</keyword>
<keyword evidence="2 12" id="KW-0004">4Fe-4S</keyword>
<dbReference type="eggNOG" id="COG0820">
    <property type="taxonomic scope" value="Bacteria"/>
</dbReference>
<dbReference type="SFLD" id="SFLDS00029">
    <property type="entry name" value="Radical_SAM"/>
    <property type="match status" value="1"/>
</dbReference>
<feature type="disulfide bond" description="(transient)" evidence="12">
    <location>
        <begin position="103"/>
        <end position="340"/>
    </location>
</feature>
<dbReference type="GO" id="GO:0000049">
    <property type="term" value="F:tRNA binding"/>
    <property type="evidence" value="ECO:0007669"/>
    <property type="project" value="UniProtKB-UniRule"/>
</dbReference>
<comment type="function">
    <text evidence="12">Specifically methylates position 2 of adenine 2503 in 23S rRNA and position 2 of adenine 37 in tRNAs.</text>
</comment>
<keyword evidence="10 12" id="KW-0408">Iron</keyword>
<keyword evidence="7 12" id="KW-0949">S-adenosyl-L-methionine</keyword>
<feature type="binding site" evidence="12">
    <location>
        <begin position="223"/>
        <end position="225"/>
    </location>
    <ligand>
        <name>S-adenosyl-L-methionine</name>
        <dbReference type="ChEBI" id="CHEBI:59789"/>
    </ligand>
</feature>
<keyword evidence="11 12" id="KW-0411">Iron-sulfur</keyword>
<evidence type="ECO:0000256" key="6">
    <source>
        <dbReference type="ARBA" id="ARBA00022679"/>
    </source>
</evidence>
<evidence type="ECO:0000256" key="10">
    <source>
        <dbReference type="ARBA" id="ARBA00023004"/>
    </source>
</evidence>
<feature type="domain" description="Radical SAM core" evidence="13">
    <location>
        <begin position="96"/>
        <end position="335"/>
    </location>
</feature>
<feature type="binding site" evidence="12">
    <location>
        <position position="110"/>
    </location>
    <ligand>
        <name>[4Fe-4S] cluster</name>
        <dbReference type="ChEBI" id="CHEBI:49883"/>
        <note>4Fe-4S-S-AdoMet</note>
    </ligand>
</feature>
<keyword evidence="3 12" id="KW-0963">Cytoplasm</keyword>
<evidence type="ECO:0000256" key="9">
    <source>
        <dbReference type="ARBA" id="ARBA00022723"/>
    </source>
</evidence>
<sequence length="352" mass="40103">MNNILRYTNTKLQELLAENNFKKFNADQIFEWIYHKNELDFSKMTNLSLSLRDFLKNNFSNNLLTQLICQESADGTVKFLFKLNDNKTIETVLMPQSYGQSVCVTTQVGCNMGCTFCASGIIKKIRNLEVDEIIAQVYYVNQYLRKKYSGDDKNPKSRVSHIVVMGIGEPLDNYQNTLDFIEILNSPKAFGIGARHITVSTCGLVPKIKAFADLQLQANLAISLHAPNDAIRNSIMPINKAFPLEKLMEAVDYYIEKTNRRITFEYILIDNVNDSVENAHQLAQLIRGKNAYVNLIPYNEVRENPFRKSTNIDSFFKALKSKKINCIVRKEFGADIDAACGQLRAIREGIIK</sequence>
<dbReference type="CDD" id="cd01335">
    <property type="entry name" value="Radical_SAM"/>
    <property type="match status" value="1"/>
</dbReference>
<evidence type="ECO:0000256" key="4">
    <source>
        <dbReference type="ARBA" id="ARBA00022552"/>
    </source>
</evidence>
<dbReference type="InterPro" id="IPR004383">
    <property type="entry name" value="rRNA_lsu_MTrfase_RlmN/Cfr"/>
</dbReference>
<comment type="catalytic activity">
    <reaction evidence="12">
        <text>adenosine(37) in tRNA + 2 reduced [2Fe-2S]-[ferredoxin] + 2 S-adenosyl-L-methionine = 2-methyladenosine(37) in tRNA + 5'-deoxyadenosine + L-methionine + 2 oxidized [2Fe-2S]-[ferredoxin] + S-adenosyl-L-homocysteine</text>
        <dbReference type="Rhea" id="RHEA:43332"/>
        <dbReference type="Rhea" id="RHEA-COMP:10000"/>
        <dbReference type="Rhea" id="RHEA-COMP:10001"/>
        <dbReference type="Rhea" id="RHEA-COMP:10162"/>
        <dbReference type="Rhea" id="RHEA-COMP:10485"/>
        <dbReference type="ChEBI" id="CHEBI:17319"/>
        <dbReference type="ChEBI" id="CHEBI:33737"/>
        <dbReference type="ChEBI" id="CHEBI:33738"/>
        <dbReference type="ChEBI" id="CHEBI:57844"/>
        <dbReference type="ChEBI" id="CHEBI:57856"/>
        <dbReference type="ChEBI" id="CHEBI:59789"/>
        <dbReference type="ChEBI" id="CHEBI:74411"/>
        <dbReference type="ChEBI" id="CHEBI:74497"/>
        <dbReference type="EC" id="2.1.1.192"/>
    </reaction>
</comment>
<comment type="similarity">
    <text evidence="12">Belongs to the radical SAM superfamily. RlmN family.</text>
</comment>
<evidence type="ECO:0000256" key="8">
    <source>
        <dbReference type="ARBA" id="ARBA00022694"/>
    </source>
</evidence>
<dbReference type="SFLD" id="SFLDG01062">
    <property type="entry name" value="methyltransferase_(Class_A)"/>
    <property type="match status" value="1"/>
</dbReference>
<keyword evidence="8 12" id="KW-0819">tRNA processing</keyword>
<dbReference type="PANTHER" id="PTHR30544">
    <property type="entry name" value="23S RRNA METHYLTRANSFERASE"/>
    <property type="match status" value="1"/>
</dbReference>
<dbReference type="InterPro" id="IPR027492">
    <property type="entry name" value="RNA_MTrfase_RlmN"/>
</dbReference>
<dbReference type="PROSITE" id="PS51918">
    <property type="entry name" value="RADICAL_SAM"/>
    <property type="match status" value="1"/>
</dbReference>
<dbReference type="EC" id="2.1.1.192" evidence="12"/>
<dbReference type="InterPro" id="IPR058240">
    <property type="entry name" value="rSAM_sf"/>
</dbReference>
<dbReference type="GO" id="GO:0030488">
    <property type="term" value="P:tRNA methylation"/>
    <property type="evidence" value="ECO:0007669"/>
    <property type="project" value="UniProtKB-UniRule"/>
</dbReference>
<dbReference type="SFLD" id="SFLDF00275">
    <property type="entry name" value="adenosine_C2_methyltransferase"/>
    <property type="match status" value="1"/>
</dbReference>
<gene>
    <name evidence="14" type="primary">yloN</name>
    <name evidence="12" type="synonym">rlmN</name>
    <name evidence="14" type="ORF">SSABA_v1c06620</name>
</gene>
<evidence type="ECO:0000313" key="15">
    <source>
        <dbReference type="Proteomes" id="UP000019265"/>
    </source>
</evidence>
<dbReference type="GO" id="GO:0051539">
    <property type="term" value="F:4 iron, 4 sulfur cluster binding"/>
    <property type="evidence" value="ECO:0007669"/>
    <property type="project" value="UniProtKB-UniRule"/>
</dbReference>
<dbReference type="KEGG" id="ssab:SSABA_v1c06620"/>
<evidence type="ECO:0000256" key="1">
    <source>
        <dbReference type="ARBA" id="ARBA00004496"/>
    </source>
</evidence>
<feature type="binding site" evidence="12">
    <location>
        <begin position="168"/>
        <end position="169"/>
    </location>
    <ligand>
        <name>S-adenosyl-L-methionine</name>
        <dbReference type="ChEBI" id="CHEBI:59789"/>
    </ligand>
</feature>
<dbReference type="RefSeq" id="WP_025251203.1">
    <property type="nucleotide sequence ID" value="NZ_CP006934.1"/>
</dbReference>
<dbReference type="PANTHER" id="PTHR30544:SF5">
    <property type="entry name" value="RADICAL SAM CORE DOMAIN-CONTAINING PROTEIN"/>
    <property type="match status" value="1"/>
</dbReference>
<dbReference type="InterPro" id="IPR040072">
    <property type="entry name" value="Methyltransferase_A"/>
</dbReference>
<dbReference type="Proteomes" id="UP000019265">
    <property type="component" value="Chromosome"/>
</dbReference>
<dbReference type="FunFam" id="3.20.20.70:FF:000014">
    <property type="entry name" value="Probable dual-specificity RNA methyltransferase RlmN"/>
    <property type="match status" value="1"/>
</dbReference>
<dbReference type="Gene3D" id="1.10.150.530">
    <property type="match status" value="1"/>
</dbReference>
<dbReference type="GO" id="GO:0019843">
    <property type="term" value="F:rRNA binding"/>
    <property type="evidence" value="ECO:0007669"/>
    <property type="project" value="UniProtKB-UniRule"/>
</dbReference>
<evidence type="ECO:0000256" key="7">
    <source>
        <dbReference type="ARBA" id="ARBA00022691"/>
    </source>
</evidence>
<keyword evidence="6 12" id="KW-0808">Transferase</keyword>
<proteinExistence type="inferred from homology"/>
<name>W6AK10_9MOLU</name>
<dbReference type="GO" id="GO:0070475">
    <property type="term" value="P:rRNA base methylation"/>
    <property type="evidence" value="ECO:0007669"/>
    <property type="project" value="UniProtKB-UniRule"/>
</dbReference>
<dbReference type="NCBIfam" id="TIGR00048">
    <property type="entry name" value="rRNA_mod_RlmN"/>
    <property type="match status" value="1"/>
</dbReference>
<dbReference type="InterPro" id="IPR013785">
    <property type="entry name" value="Aldolase_TIM"/>
</dbReference>
<comment type="subcellular location">
    <subcellularLocation>
        <location evidence="1 12">Cytoplasm</location>
    </subcellularLocation>
</comment>
<keyword evidence="4 12" id="KW-0698">rRNA processing</keyword>
<dbReference type="Pfam" id="PF04055">
    <property type="entry name" value="Radical_SAM"/>
    <property type="match status" value="1"/>
</dbReference>
<evidence type="ECO:0000256" key="5">
    <source>
        <dbReference type="ARBA" id="ARBA00022603"/>
    </source>
</evidence>
<dbReference type="HAMAP" id="MF_01849">
    <property type="entry name" value="RNA_methyltr_RlmN"/>
    <property type="match status" value="1"/>
</dbReference>
<keyword evidence="9 12" id="KW-0479">Metal-binding</keyword>
<dbReference type="SUPFAM" id="SSF102114">
    <property type="entry name" value="Radical SAM enzymes"/>
    <property type="match status" value="1"/>
</dbReference>
<dbReference type="GO" id="GO:0005737">
    <property type="term" value="C:cytoplasm"/>
    <property type="evidence" value="ECO:0007669"/>
    <property type="project" value="UniProtKB-SubCell"/>
</dbReference>
<comment type="catalytic activity">
    <reaction evidence="12">
        <text>adenosine(2503) in 23S rRNA + 2 reduced [2Fe-2S]-[ferredoxin] + 2 S-adenosyl-L-methionine = 2-methyladenosine(2503) in 23S rRNA + 5'-deoxyadenosine + L-methionine + 2 oxidized [2Fe-2S]-[ferredoxin] + S-adenosyl-L-homocysteine</text>
        <dbReference type="Rhea" id="RHEA:42916"/>
        <dbReference type="Rhea" id="RHEA-COMP:10000"/>
        <dbReference type="Rhea" id="RHEA-COMP:10001"/>
        <dbReference type="Rhea" id="RHEA-COMP:10152"/>
        <dbReference type="Rhea" id="RHEA-COMP:10282"/>
        <dbReference type="ChEBI" id="CHEBI:17319"/>
        <dbReference type="ChEBI" id="CHEBI:33737"/>
        <dbReference type="ChEBI" id="CHEBI:33738"/>
        <dbReference type="ChEBI" id="CHEBI:57844"/>
        <dbReference type="ChEBI" id="CHEBI:57856"/>
        <dbReference type="ChEBI" id="CHEBI:59789"/>
        <dbReference type="ChEBI" id="CHEBI:74411"/>
        <dbReference type="ChEBI" id="CHEBI:74497"/>
        <dbReference type="EC" id="2.1.1.192"/>
    </reaction>
</comment>
<feature type="active site" description="S-methylcysteine intermediate" evidence="12">
    <location>
        <position position="340"/>
    </location>
</feature>
<feature type="binding site" evidence="12">
    <location>
        <position position="299"/>
    </location>
    <ligand>
        <name>S-adenosyl-L-methionine</name>
        <dbReference type="ChEBI" id="CHEBI:59789"/>
    </ligand>
</feature>
<organism evidence="14 15">
    <name type="scientific">Spiroplasma sabaudiense Ar-1343</name>
    <dbReference type="NCBI Taxonomy" id="1276257"/>
    <lineage>
        <taxon>Bacteria</taxon>
        <taxon>Bacillati</taxon>
        <taxon>Mycoplasmatota</taxon>
        <taxon>Mollicutes</taxon>
        <taxon>Entomoplasmatales</taxon>
        <taxon>Spiroplasmataceae</taxon>
        <taxon>Spiroplasma</taxon>
    </lineage>
</organism>
<dbReference type="STRING" id="1276257.SSABA_v1c06620"/>
<dbReference type="InterPro" id="IPR007197">
    <property type="entry name" value="rSAM"/>
</dbReference>
<comment type="cofactor">
    <cofactor evidence="12">
        <name>[4Fe-4S] cluster</name>
        <dbReference type="ChEBI" id="CHEBI:49883"/>
    </cofactor>
    <text evidence="12">Binds 1 [4Fe-4S] cluster. The cluster is coordinated with 3 cysteines and an exchangeable S-adenosyl-L-methionine.</text>
</comment>
<dbReference type="GO" id="GO:0002935">
    <property type="term" value="F:tRNA (adenine(37)-C2)-methyltransferase activity"/>
    <property type="evidence" value="ECO:0007669"/>
    <property type="project" value="UniProtKB-UniRule"/>
</dbReference>
<dbReference type="GO" id="GO:0046872">
    <property type="term" value="F:metal ion binding"/>
    <property type="evidence" value="ECO:0007669"/>
    <property type="project" value="UniProtKB-KW"/>
</dbReference>
<feature type="active site" description="Proton acceptor" evidence="12">
    <location>
        <position position="90"/>
    </location>
</feature>
<evidence type="ECO:0000256" key="12">
    <source>
        <dbReference type="HAMAP-Rule" id="MF_01849"/>
    </source>
</evidence>